<feature type="active site" description="Proton donor" evidence="14">
    <location>
        <position position="196"/>
    </location>
</feature>
<evidence type="ECO:0000313" key="17">
    <source>
        <dbReference type="Proteomes" id="UP000218896"/>
    </source>
</evidence>
<evidence type="ECO:0000256" key="7">
    <source>
        <dbReference type="ARBA" id="ARBA00022723"/>
    </source>
</evidence>
<accession>A0A2A2EWP2</accession>
<dbReference type="Pfam" id="PF13740">
    <property type="entry name" value="ACT_6"/>
    <property type="match status" value="1"/>
</dbReference>
<dbReference type="Gene3D" id="3.40.50.1000">
    <property type="entry name" value="HAD superfamily/HAD-like"/>
    <property type="match status" value="1"/>
</dbReference>
<evidence type="ECO:0000256" key="1">
    <source>
        <dbReference type="ARBA" id="ARBA00001946"/>
    </source>
</evidence>
<dbReference type="EC" id="3.1.3.3" evidence="4"/>
<evidence type="ECO:0000259" key="15">
    <source>
        <dbReference type="PROSITE" id="PS51671"/>
    </source>
</evidence>
<evidence type="ECO:0000256" key="10">
    <source>
        <dbReference type="ARBA" id="ARBA00023299"/>
    </source>
</evidence>
<dbReference type="InterPro" id="IPR049148">
    <property type="entry name" value="PSP_ACT"/>
</dbReference>
<dbReference type="Proteomes" id="UP000218896">
    <property type="component" value="Unassembled WGS sequence"/>
</dbReference>
<keyword evidence="9" id="KW-0460">Magnesium</keyword>
<dbReference type="NCBIfam" id="TIGR00338">
    <property type="entry name" value="serB"/>
    <property type="match status" value="1"/>
</dbReference>
<dbReference type="CDD" id="cd04870">
    <property type="entry name" value="ACT_PSP_1"/>
    <property type="match status" value="1"/>
</dbReference>
<evidence type="ECO:0000313" key="16">
    <source>
        <dbReference type="EMBL" id="PAU76980.1"/>
    </source>
</evidence>
<dbReference type="OrthoDB" id="9792539at2"/>
<dbReference type="SFLD" id="SFLDS00003">
    <property type="entry name" value="Haloacid_Dehalogenase"/>
    <property type="match status" value="1"/>
</dbReference>
<comment type="catalytic activity">
    <reaction evidence="12">
        <text>O-phospho-L-serine + H2O = L-serine + phosphate</text>
        <dbReference type="Rhea" id="RHEA:21208"/>
        <dbReference type="ChEBI" id="CHEBI:15377"/>
        <dbReference type="ChEBI" id="CHEBI:33384"/>
        <dbReference type="ChEBI" id="CHEBI:43474"/>
        <dbReference type="ChEBI" id="CHEBI:57524"/>
        <dbReference type="EC" id="3.1.3.3"/>
    </reaction>
</comment>
<evidence type="ECO:0000256" key="6">
    <source>
        <dbReference type="ARBA" id="ARBA00022605"/>
    </source>
</evidence>
<evidence type="ECO:0000256" key="2">
    <source>
        <dbReference type="ARBA" id="ARBA00005135"/>
    </source>
</evidence>
<evidence type="ECO:0000256" key="9">
    <source>
        <dbReference type="ARBA" id="ARBA00022842"/>
    </source>
</evidence>
<dbReference type="SUPFAM" id="SSF56784">
    <property type="entry name" value="HAD-like"/>
    <property type="match status" value="1"/>
</dbReference>
<keyword evidence="8" id="KW-0378">Hydrolase</keyword>
<dbReference type="InterPro" id="IPR045865">
    <property type="entry name" value="ACT-like_dom_sf"/>
</dbReference>
<dbReference type="UniPathway" id="UPA00135">
    <property type="reaction ID" value="UER00198"/>
</dbReference>
<dbReference type="InterPro" id="IPR004469">
    <property type="entry name" value="PSP"/>
</dbReference>
<dbReference type="GO" id="GO:0005737">
    <property type="term" value="C:cytoplasm"/>
    <property type="evidence" value="ECO:0007669"/>
    <property type="project" value="TreeGrafter"/>
</dbReference>
<evidence type="ECO:0000256" key="13">
    <source>
        <dbReference type="ARBA" id="ARBA00048523"/>
    </source>
</evidence>
<keyword evidence="7" id="KW-0479">Metal-binding</keyword>
<keyword evidence="6" id="KW-0028">Amino-acid biosynthesis</keyword>
<dbReference type="SFLD" id="SFLDF00029">
    <property type="entry name" value="phosphoserine_phosphatase"/>
    <property type="match status" value="1"/>
</dbReference>
<comment type="cofactor">
    <cofactor evidence="1">
        <name>Mg(2+)</name>
        <dbReference type="ChEBI" id="CHEBI:18420"/>
    </cofactor>
</comment>
<dbReference type="Pfam" id="PF12710">
    <property type="entry name" value="HAD"/>
    <property type="match status" value="1"/>
</dbReference>
<dbReference type="RefSeq" id="WP_095618660.1">
    <property type="nucleotide sequence ID" value="NZ_NSKD01000011.1"/>
</dbReference>
<dbReference type="SUPFAM" id="SSF55021">
    <property type="entry name" value="ACT-like"/>
    <property type="match status" value="2"/>
</dbReference>
<sequence>MSELVLINVSGRDKPGLTSEITGIMARFDVRILDIGQAVIHDHLTWGILAEIPEENNAPQVFKELLFRIHELDLQVRFEPITEEAYGEWVQGKGRGRYVVTLMARDITADQIARVSSITAQHGLNIDNIARLSGRTSLERSDRIACVEFSVRGTPQDLESLRSDFLHIATDLNVDIAFQEDSIYRRNRRLVVFDMDSTLIEAEVIDELAAEAGVGHKVAEITERAMKGELDFSQSFRERVALLEGMEESVLERVAERLKLTEGAERLITTLRNLGYRTAILSGGFTYFARHLQQRLNIDYVYANDLEIENGRVTGEVAGRIVDGQRKAELLEQIADEERIRLEQVIAVGDGANDLPMLSKAGLGVAFRAKPLVKESARHSISTLGLDAILYLLGYRESDRAPDLVAMNREQ</sequence>
<dbReference type="InterPro" id="IPR036412">
    <property type="entry name" value="HAD-like_sf"/>
</dbReference>
<feature type="active site" description="Nucleophile" evidence="14">
    <location>
        <position position="194"/>
    </location>
</feature>
<evidence type="ECO:0000256" key="5">
    <source>
        <dbReference type="ARBA" id="ARBA00015196"/>
    </source>
</evidence>
<evidence type="ECO:0000256" key="4">
    <source>
        <dbReference type="ARBA" id="ARBA00012640"/>
    </source>
</evidence>
<dbReference type="GO" id="GO:0006564">
    <property type="term" value="P:L-serine biosynthetic process"/>
    <property type="evidence" value="ECO:0007669"/>
    <property type="project" value="UniProtKB-KW"/>
</dbReference>
<dbReference type="SFLD" id="SFLDG01137">
    <property type="entry name" value="C1.6.1:_Phosphoserine_Phosphat"/>
    <property type="match status" value="1"/>
</dbReference>
<dbReference type="GO" id="GO:0036424">
    <property type="term" value="F:L-phosphoserine phosphatase activity"/>
    <property type="evidence" value="ECO:0007669"/>
    <property type="project" value="InterPro"/>
</dbReference>
<comment type="caution">
    <text evidence="16">The sequence shown here is derived from an EMBL/GenBank/DDBJ whole genome shotgun (WGS) entry which is preliminary data.</text>
</comment>
<dbReference type="Gene3D" id="3.30.70.260">
    <property type="match status" value="2"/>
</dbReference>
<evidence type="ECO:0000256" key="8">
    <source>
        <dbReference type="ARBA" id="ARBA00022801"/>
    </source>
</evidence>
<keyword evidence="17" id="KW-1185">Reference proteome</keyword>
<dbReference type="CDD" id="cd04871">
    <property type="entry name" value="ACT_PSP_2"/>
    <property type="match status" value="1"/>
</dbReference>
<dbReference type="InterPro" id="IPR050582">
    <property type="entry name" value="HAD-like_SerB"/>
</dbReference>
<dbReference type="InterPro" id="IPR002912">
    <property type="entry name" value="ACT_dom"/>
</dbReference>
<dbReference type="InterPro" id="IPR023214">
    <property type="entry name" value="HAD_sf"/>
</dbReference>
<evidence type="ECO:0000256" key="3">
    <source>
        <dbReference type="ARBA" id="ARBA00009184"/>
    </source>
</evidence>
<dbReference type="PANTHER" id="PTHR43344:SF2">
    <property type="entry name" value="PHOSPHOSERINE PHOSPHATASE"/>
    <property type="match status" value="1"/>
</dbReference>
<dbReference type="GO" id="GO:0000287">
    <property type="term" value="F:magnesium ion binding"/>
    <property type="evidence" value="ECO:0007669"/>
    <property type="project" value="TreeGrafter"/>
</dbReference>
<reference evidence="16 17" key="1">
    <citation type="submission" date="2017-08" db="EMBL/GenBank/DDBJ databases">
        <title>Halovibrio sewagensis sp. nov., isolated from wastewater of high salinity.</title>
        <authorList>
            <person name="Dong X."/>
            <person name="Zhang G."/>
        </authorList>
    </citation>
    <scope>NUCLEOTIDE SEQUENCE [LARGE SCALE GENOMIC DNA]</scope>
    <source>
        <strain evidence="16 17">YL5-2</strain>
    </source>
</reference>
<dbReference type="SFLD" id="SFLDG01136">
    <property type="entry name" value="C1.6:_Phosphoserine_Phosphatas"/>
    <property type="match status" value="1"/>
</dbReference>
<name>A0A2A2EWP2_9GAMM</name>
<organism evidence="16 17">
    <name type="scientific">Halovibrio salipaludis</name>
    <dbReference type="NCBI Taxonomy" id="2032626"/>
    <lineage>
        <taxon>Bacteria</taxon>
        <taxon>Pseudomonadati</taxon>
        <taxon>Pseudomonadota</taxon>
        <taxon>Gammaproteobacteria</taxon>
        <taxon>Oceanospirillales</taxon>
        <taxon>Halomonadaceae</taxon>
        <taxon>Halovibrio</taxon>
    </lineage>
</organism>
<gene>
    <name evidence="16" type="primary">serB</name>
    <name evidence="16" type="ORF">CK501_15550</name>
</gene>
<protein>
    <recommendedName>
        <fullName evidence="5">Phosphoserine phosphatase</fullName>
        <ecNumber evidence="4">3.1.3.3</ecNumber>
    </recommendedName>
    <alternativeName>
        <fullName evidence="11">O-phosphoserine phosphohydrolase</fullName>
    </alternativeName>
</protein>
<dbReference type="Pfam" id="PF21086">
    <property type="entry name" value="ACT_PSP_2"/>
    <property type="match status" value="1"/>
</dbReference>
<dbReference type="EMBL" id="NSKD01000011">
    <property type="protein sequence ID" value="PAU76980.1"/>
    <property type="molecule type" value="Genomic_DNA"/>
</dbReference>
<dbReference type="AlphaFoldDB" id="A0A2A2EWP2"/>
<comment type="similarity">
    <text evidence="3">Belongs to the HAD-like hydrolase superfamily. SerB family.</text>
</comment>
<feature type="domain" description="ACT" evidence="15">
    <location>
        <begin position="6"/>
        <end position="83"/>
    </location>
</feature>
<evidence type="ECO:0000256" key="14">
    <source>
        <dbReference type="PIRSR" id="PIRSR604469-1"/>
    </source>
</evidence>
<proteinExistence type="inferred from homology"/>
<dbReference type="NCBIfam" id="TIGR01488">
    <property type="entry name" value="HAD-SF-IB"/>
    <property type="match status" value="1"/>
</dbReference>
<comment type="catalytic activity">
    <reaction evidence="13">
        <text>O-phospho-D-serine + H2O = D-serine + phosphate</text>
        <dbReference type="Rhea" id="RHEA:24873"/>
        <dbReference type="ChEBI" id="CHEBI:15377"/>
        <dbReference type="ChEBI" id="CHEBI:35247"/>
        <dbReference type="ChEBI" id="CHEBI:43474"/>
        <dbReference type="ChEBI" id="CHEBI:58680"/>
        <dbReference type="EC" id="3.1.3.3"/>
    </reaction>
</comment>
<evidence type="ECO:0000256" key="12">
    <source>
        <dbReference type="ARBA" id="ARBA00048138"/>
    </source>
</evidence>
<dbReference type="PANTHER" id="PTHR43344">
    <property type="entry name" value="PHOSPHOSERINE PHOSPHATASE"/>
    <property type="match status" value="1"/>
</dbReference>
<dbReference type="PROSITE" id="PS51671">
    <property type="entry name" value="ACT"/>
    <property type="match status" value="1"/>
</dbReference>
<evidence type="ECO:0000256" key="11">
    <source>
        <dbReference type="ARBA" id="ARBA00031693"/>
    </source>
</evidence>
<keyword evidence="10" id="KW-0718">Serine biosynthesis</keyword>
<comment type="pathway">
    <text evidence="2">Amino-acid biosynthesis; L-serine biosynthesis; L-serine from 3-phospho-D-glycerate: step 3/3.</text>
</comment>
<dbReference type="CDD" id="cd07500">
    <property type="entry name" value="HAD_PSP"/>
    <property type="match status" value="1"/>
</dbReference>